<dbReference type="Proteomes" id="UP001597557">
    <property type="component" value="Unassembled WGS sequence"/>
</dbReference>
<accession>A0ABW5YFN6</accession>
<gene>
    <name evidence="1" type="ORF">ACFS5N_16430</name>
</gene>
<protein>
    <submittedName>
        <fullName evidence="1">Uncharacterized protein</fullName>
    </submittedName>
</protein>
<evidence type="ECO:0000313" key="1">
    <source>
        <dbReference type="EMBL" id="MFD2874071.1"/>
    </source>
</evidence>
<dbReference type="RefSeq" id="WP_377188025.1">
    <property type="nucleotide sequence ID" value="NZ_JBHUPD010000003.1"/>
</dbReference>
<comment type="caution">
    <text evidence="1">The sequence shown here is derived from an EMBL/GenBank/DDBJ whole genome shotgun (WGS) entry which is preliminary data.</text>
</comment>
<sequence>MTIKLNIQQANALRLVFEDLVIPEKPIHMDDKLLQLIMIKIYKKLRTRLEARLKGQGYSLALTDEEAIAYYLYFRDRGLGYSRLYEAAFINNHIGEIDKVYA</sequence>
<proteinExistence type="predicted"/>
<evidence type="ECO:0000313" key="2">
    <source>
        <dbReference type="Proteomes" id="UP001597557"/>
    </source>
</evidence>
<keyword evidence="2" id="KW-1185">Reference proteome</keyword>
<reference evidence="2" key="1">
    <citation type="journal article" date="2019" name="Int. J. Syst. Evol. Microbiol.">
        <title>The Global Catalogue of Microorganisms (GCM) 10K type strain sequencing project: providing services to taxonomists for standard genome sequencing and annotation.</title>
        <authorList>
            <consortium name="The Broad Institute Genomics Platform"/>
            <consortium name="The Broad Institute Genome Sequencing Center for Infectious Disease"/>
            <person name="Wu L."/>
            <person name="Ma J."/>
        </authorList>
    </citation>
    <scope>NUCLEOTIDE SEQUENCE [LARGE SCALE GENOMIC DNA]</scope>
    <source>
        <strain evidence="2">KCTC 22437</strain>
    </source>
</reference>
<organism evidence="1 2">
    <name type="scientific">Mucilaginibacter ximonensis</name>
    <dbReference type="NCBI Taxonomy" id="538021"/>
    <lineage>
        <taxon>Bacteria</taxon>
        <taxon>Pseudomonadati</taxon>
        <taxon>Bacteroidota</taxon>
        <taxon>Sphingobacteriia</taxon>
        <taxon>Sphingobacteriales</taxon>
        <taxon>Sphingobacteriaceae</taxon>
        <taxon>Mucilaginibacter</taxon>
    </lineage>
</organism>
<name>A0ABW5YFN6_9SPHI</name>
<dbReference type="EMBL" id="JBHUPD010000003">
    <property type="protein sequence ID" value="MFD2874071.1"/>
    <property type="molecule type" value="Genomic_DNA"/>
</dbReference>